<evidence type="ECO:0000259" key="3">
    <source>
        <dbReference type="Pfam" id="PF13934"/>
    </source>
</evidence>
<organism evidence="4">
    <name type="scientific">Blastobotrys adeninivorans</name>
    <name type="common">Yeast</name>
    <name type="synonym">Arxula adeninivorans</name>
    <dbReference type="NCBI Taxonomy" id="409370"/>
    <lineage>
        <taxon>Eukaryota</taxon>
        <taxon>Fungi</taxon>
        <taxon>Dikarya</taxon>
        <taxon>Ascomycota</taxon>
        <taxon>Saccharomycotina</taxon>
        <taxon>Dipodascomycetes</taxon>
        <taxon>Dipodascales</taxon>
        <taxon>Trichomonascaceae</taxon>
        <taxon>Blastobotrys</taxon>
    </lineage>
</organism>
<sequence>MEFAQALIDSVKESPYSPAVVSTIKSNRANRNGKLLFDVMAHEVAGIDTTSVYPPTDAAQASKLISLLASHDNAQPLHKVCLTYYVFLDYPEDLTQGDHLGSYFADETDMPRGFRELVEGLWCIDRQQYDQGLKHLCHPEVRPTFVDEIISALPDGKHVLAYITCSSPKLLNDKTVSRCVNALCSVSLFQALEFARSASCDVQEDLLTEITKFCFANDPRRNIWRLANLPLTKTEDKLLVERILPSIISSSTEETERSLAKDILLVRSLHTGNKEAAALVSELKASTSAGGISWTNLAQGLTH</sequence>
<evidence type="ECO:0000256" key="2">
    <source>
        <dbReference type="ARBA" id="ARBA00023242"/>
    </source>
</evidence>
<evidence type="ECO:0000256" key="1">
    <source>
        <dbReference type="ARBA" id="ARBA00004123"/>
    </source>
</evidence>
<dbReference type="Pfam" id="PF13934">
    <property type="entry name" value="ELYS"/>
    <property type="match status" value="1"/>
</dbReference>
<proteinExistence type="predicted"/>
<dbReference type="EMBL" id="HG937692">
    <property type="protein sequence ID" value="CDP36087.1"/>
    <property type="molecule type" value="Genomic_DNA"/>
</dbReference>
<gene>
    <name evidence="4" type="ORF">GNLVRS02_ARAD1B04994g</name>
</gene>
<evidence type="ECO:0000313" key="4">
    <source>
        <dbReference type="EMBL" id="CDP36087.1"/>
    </source>
</evidence>
<dbReference type="AlphaFoldDB" id="A0A060TB24"/>
<accession>A0A060TB24</accession>
<comment type="subcellular location">
    <subcellularLocation>
        <location evidence="1">Nucleus</location>
    </subcellularLocation>
</comment>
<feature type="domain" description="ELYS-like" evidence="3">
    <location>
        <begin position="34"/>
        <end position="241"/>
    </location>
</feature>
<reference evidence="4" key="1">
    <citation type="submission" date="2014-02" db="EMBL/GenBank/DDBJ databases">
        <authorList>
            <person name="Genoscope - CEA"/>
        </authorList>
    </citation>
    <scope>NUCLEOTIDE SEQUENCE</scope>
    <source>
        <strain evidence="4">LS3</strain>
    </source>
</reference>
<keyword evidence="2" id="KW-0539">Nucleus</keyword>
<name>A0A060TB24_BLAAD</name>
<dbReference type="GO" id="GO:0005634">
    <property type="term" value="C:nucleus"/>
    <property type="evidence" value="ECO:0007669"/>
    <property type="project" value="UniProtKB-SubCell"/>
</dbReference>
<protein>
    <submittedName>
        <fullName evidence="4">ARAD1B04994p</fullName>
    </submittedName>
</protein>
<dbReference type="PhylomeDB" id="A0A060TB24"/>
<dbReference type="InterPro" id="IPR025151">
    <property type="entry name" value="ELYS_dom"/>
</dbReference>
<reference evidence="4" key="2">
    <citation type="submission" date="2014-06" db="EMBL/GenBank/DDBJ databases">
        <title>The complete genome of Blastobotrys (Arxula) adeninivorans LS3 - a yeast of biotechnological interest.</title>
        <authorList>
            <person name="Kunze G."/>
            <person name="Gaillardin C."/>
            <person name="Czernicka M."/>
            <person name="Durrens P."/>
            <person name="Martin T."/>
            <person name="Boer E."/>
            <person name="Gabaldon T."/>
            <person name="Cruz J."/>
            <person name="Talla E."/>
            <person name="Marck C."/>
            <person name="Goffeau A."/>
            <person name="Barbe V."/>
            <person name="Baret P."/>
            <person name="Baronian K."/>
            <person name="Beier S."/>
            <person name="Bleykasten C."/>
            <person name="Bode R."/>
            <person name="Casaregola S."/>
            <person name="Despons L."/>
            <person name="Fairhead C."/>
            <person name="Giersberg M."/>
            <person name="Gierski P."/>
            <person name="Hahnel U."/>
            <person name="Hartmann A."/>
            <person name="Jankowska D."/>
            <person name="Jubin C."/>
            <person name="Jung P."/>
            <person name="Lafontaine I."/>
            <person name="Leh-Louis V."/>
            <person name="Lemaire M."/>
            <person name="Marcet-Houben M."/>
            <person name="Mascher M."/>
            <person name="Morel G."/>
            <person name="Richard G.-F."/>
            <person name="Riechen J."/>
            <person name="Sacerdot C."/>
            <person name="Sarkar A."/>
            <person name="Savel G."/>
            <person name="Schacherer J."/>
            <person name="Sherman D."/>
            <person name="Straub M.-L."/>
            <person name="Stein N."/>
            <person name="Thierry A."/>
            <person name="Trautwein-Schult A."/>
            <person name="Westhof E."/>
            <person name="Worch S."/>
            <person name="Dujon B."/>
            <person name="Souciet J.-L."/>
            <person name="Wincker P."/>
            <person name="Scholz U."/>
            <person name="Neuveglise N."/>
        </authorList>
    </citation>
    <scope>NUCLEOTIDE SEQUENCE</scope>
    <source>
        <strain evidence="4">LS3</strain>
    </source>
</reference>